<dbReference type="GO" id="GO:0000166">
    <property type="term" value="F:nucleotide binding"/>
    <property type="evidence" value="ECO:0007669"/>
    <property type="project" value="UniProtKB-KW"/>
</dbReference>
<dbReference type="InterPro" id="IPR038614">
    <property type="entry name" value="GK_N_sf"/>
</dbReference>
<dbReference type="InterPro" id="IPR037035">
    <property type="entry name" value="GK-like_C_sf"/>
</dbReference>
<reference evidence="7 8" key="1">
    <citation type="journal article" date="2016" name="Nat. Commun.">
        <title>Extremotolerant tardigrade genome and improved radiotolerance of human cultured cells by tardigrade-unique protein.</title>
        <authorList>
            <person name="Hashimoto T."/>
            <person name="Horikawa D.D."/>
            <person name="Saito Y."/>
            <person name="Kuwahara H."/>
            <person name="Kozuka-Hata H."/>
            <person name="Shin-I T."/>
            <person name="Minakuchi Y."/>
            <person name="Ohishi K."/>
            <person name="Motoyama A."/>
            <person name="Aizu T."/>
            <person name="Enomoto A."/>
            <person name="Kondo K."/>
            <person name="Tanaka S."/>
            <person name="Hara Y."/>
            <person name="Koshikawa S."/>
            <person name="Sagara H."/>
            <person name="Miura T."/>
            <person name="Yokobori S."/>
            <person name="Miyagawa K."/>
            <person name="Suzuki Y."/>
            <person name="Kubo T."/>
            <person name="Oyama M."/>
            <person name="Kohara Y."/>
            <person name="Fujiyama A."/>
            <person name="Arakawa K."/>
            <person name="Katayama T."/>
            <person name="Toyoda A."/>
            <person name="Kunieda T."/>
        </authorList>
    </citation>
    <scope>NUCLEOTIDE SEQUENCE [LARGE SCALE GENOMIC DNA]</scope>
    <source>
        <strain evidence="7 8">YOKOZUNA-1</strain>
    </source>
</reference>
<dbReference type="Pfam" id="PF13660">
    <property type="entry name" value="DUF4147"/>
    <property type="match status" value="1"/>
</dbReference>
<feature type="domain" description="GDP-fucose pyrophosphorylase" evidence="5">
    <location>
        <begin position="109"/>
        <end position="512"/>
    </location>
</feature>
<dbReference type="InterPro" id="IPR007835">
    <property type="entry name" value="MOFRL"/>
</dbReference>
<evidence type="ECO:0000259" key="5">
    <source>
        <dbReference type="Pfam" id="PF07959"/>
    </source>
</evidence>
<dbReference type="STRING" id="947166.A0A1D1VBL4"/>
<dbReference type="InterPro" id="IPR012887">
    <property type="entry name" value="GDP_fucose_pyrophosphorylase"/>
</dbReference>
<accession>A0A1D1VBL4</accession>
<evidence type="ECO:0000256" key="1">
    <source>
        <dbReference type="ARBA" id="ARBA00005393"/>
    </source>
</evidence>
<dbReference type="Proteomes" id="UP000186922">
    <property type="component" value="Unassembled WGS sequence"/>
</dbReference>
<evidence type="ECO:0000313" key="8">
    <source>
        <dbReference type="Proteomes" id="UP000186922"/>
    </source>
</evidence>
<feature type="domain" description="MOFRL-associated" evidence="6">
    <location>
        <begin position="576"/>
        <end position="830"/>
    </location>
</feature>
<evidence type="ECO:0000259" key="4">
    <source>
        <dbReference type="Pfam" id="PF05161"/>
    </source>
</evidence>
<proteinExistence type="inferred from homology"/>
<comment type="similarity">
    <text evidence="1">Belongs to the glycerate kinase type-2 family.</text>
</comment>
<name>A0A1D1VBL4_RAMVA</name>
<dbReference type="GO" id="GO:0016772">
    <property type="term" value="F:transferase activity, transferring phosphorus-containing groups"/>
    <property type="evidence" value="ECO:0007669"/>
    <property type="project" value="InterPro"/>
</dbReference>
<dbReference type="Gene3D" id="3.40.1480.10">
    <property type="entry name" value="MOFRL domain"/>
    <property type="match status" value="1"/>
</dbReference>
<organism evidence="7 8">
    <name type="scientific">Ramazzottius varieornatus</name>
    <name type="common">Water bear</name>
    <name type="synonym">Tardigrade</name>
    <dbReference type="NCBI Taxonomy" id="947166"/>
    <lineage>
        <taxon>Eukaryota</taxon>
        <taxon>Metazoa</taxon>
        <taxon>Ecdysozoa</taxon>
        <taxon>Tardigrada</taxon>
        <taxon>Eutardigrada</taxon>
        <taxon>Parachela</taxon>
        <taxon>Hypsibioidea</taxon>
        <taxon>Ramazzottiidae</taxon>
        <taxon>Ramazzottius</taxon>
    </lineage>
</organism>
<dbReference type="GO" id="GO:0042350">
    <property type="term" value="P:GDP-L-fucose biosynthetic process"/>
    <property type="evidence" value="ECO:0007669"/>
    <property type="project" value="UniProtKB-ARBA"/>
</dbReference>
<dbReference type="PANTHER" id="PTHR15045">
    <property type="entry name" value="FUCOSE-1-PHOSPHATE GUANYLYLTRANSFERASE"/>
    <property type="match status" value="1"/>
</dbReference>
<dbReference type="OrthoDB" id="10062280at2759"/>
<evidence type="ECO:0008006" key="9">
    <source>
        <dbReference type="Google" id="ProtNLM"/>
    </source>
</evidence>
<dbReference type="Gene3D" id="3.40.50.10180">
    <property type="entry name" value="Glycerate kinase, MOFRL-like N-terminal domain"/>
    <property type="match status" value="1"/>
</dbReference>
<feature type="domain" description="MOFRL" evidence="4">
    <location>
        <begin position="929"/>
        <end position="1046"/>
    </location>
</feature>
<keyword evidence="3" id="KW-0547">Nucleotide-binding</keyword>
<evidence type="ECO:0000256" key="3">
    <source>
        <dbReference type="ARBA" id="ARBA00022741"/>
    </source>
</evidence>
<gene>
    <name evidence="7" type="primary">RvY_10085</name>
    <name evidence="7" type="synonym">RvY_10085.1</name>
    <name evidence="7" type="ORF">RvY_10085-1</name>
</gene>
<dbReference type="AlphaFoldDB" id="A0A1D1VBL4"/>
<evidence type="ECO:0000256" key="2">
    <source>
        <dbReference type="ARBA" id="ARBA00022679"/>
    </source>
</evidence>
<comment type="caution">
    <text evidence="7">The sequence shown here is derived from an EMBL/GenBank/DDBJ whole genome shotgun (WGS) entry which is preliminary data.</text>
</comment>
<protein>
    <recommendedName>
        <fullName evidence="9">L-fucokinase domain-containing protein</fullName>
    </recommendedName>
</protein>
<keyword evidence="2" id="KW-0808">Transferase</keyword>
<dbReference type="Pfam" id="PF05161">
    <property type="entry name" value="MOFRL"/>
    <property type="match status" value="1"/>
</dbReference>
<evidence type="ECO:0000313" key="7">
    <source>
        <dbReference type="EMBL" id="GAU99024.1"/>
    </source>
</evidence>
<dbReference type="Pfam" id="PF07959">
    <property type="entry name" value="Fucose_pyrophosphorylase"/>
    <property type="match status" value="1"/>
</dbReference>
<dbReference type="SUPFAM" id="SSF82544">
    <property type="entry name" value="GckA/TtuD-like"/>
    <property type="match status" value="1"/>
</dbReference>
<dbReference type="EMBL" id="BDGG01000005">
    <property type="protein sequence ID" value="GAU99024.1"/>
    <property type="molecule type" value="Genomic_DNA"/>
</dbReference>
<evidence type="ECO:0000259" key="6">
    <source>
        <dbReference type="Pfam" id="PF13660"/>
    </source>
</evidence>
<sequence length="1053" mass="114855">MSSTENMSSTVNFMRDLLDRYQKLRDSTALTLKGTKDAFWDIVVLTACDAEQGRAFQIQIDLKKKHHEVPSAYYVVVVDKGPFPRCKIGAGGSTFLVLEELHRRFLETDLKTKKVLLIHAGGWSQRLPSASVLGKLFMPLPVGFGGDWDMLDLKLSMYLPFIPLMQPGIFVTASDDLELFVLDSPPPAHLTSASGFVALGHPSSLHIGTTHGVFVCERSVTNQEPAFLSCSKVFQKPSIEEMKEGGAVLDVSSEPGGEDSARSEPCVISDSAYWMDMNVAEKLFGFYRKYGVPEVEVDCYGDFMRPLGKDADEKYIEKTKDQKMRSVRRALFDTLHDVPIQVLFLPQSRFIHLGTMREYLDALVDDRQLQASLGINTTTMHSIVNEKSSISPQSVLEYCCFLQPLQVEAYCLLSNCSNESGGSWTTDEKLIVPCGTLMHTVVVSVNGQRLFVTVFCGIADDIKAEVPRNNVALLRIFGSAFSSFLTDFDEVLPSEHKGNVSLWTVRFFPVCKYPGQSFLESLRIVHSITKGKMIERTRENFPLMSFADALCHKDTDGSLEYRERLRCRVISTQAAALNIVTAGIEAVKPEALIKKHVVVDSDSTVRIYDFSGEEKFAQKVNGNVCLLGAGKAALGMFESVYGVLKDHVKDGLLIIPTEAAAQAENSDRLAHLKECNVLVLFAGRNNLPNEDSIRSSKAAIEFVSKVQHPVILLCVISGGASALLCAPVPPVTLQEKLWMTKTLASRGAPIQDLNVVRGRLSQIKGGHLAQHISSEVMWASLILSDIIGDPLELIGGGPTVPGNSRNLDAVEIVKAYGVWDSAPENVREVLSRDDSAPSTLPSTLGNNILVGNNTLALNVCKRTAIQLGYQAVILTNRLQGNCRDAAKDFALIVKNVAAYRSGLTTEQPSFSYFPSDGILSPVIDWNLPVCIVAGGETTVTVTGHGKGGRNQEMALAFAMELYGLSGELSESLKNLRGSFASCGTDGQDNTDAAGAQINFPFSSARAEDFGHANKSLGNNDSYAFFSTCRSLGSLLFTGLTGTNAMDLQVLLIS</sequence>
<keyword evidence="8" id="KW-1185">Reference proteome</keyword>
<dbReference type="PANTHER" id="PTHR15045:SF1">
    <property type="entry name" value="FUCOSE-1-PHOSPHATE GUANYLYLTRANSFERASE"/>
    <property type="match status" value="1"/>
</dbReference>
<dbReference type="InterPro" id="IPR025286">
    <property type="entry name" value="MOFRL_assoc_dom"/>
</dbReference>